<dbReference type="Gene3D" id="3.20.110.10">
    <property type="entry name" value="Glycoside hydrolase 38, N terminal domain"/>
    <property type="match status" value="1"/>
</dbReference>
<accession>A0ABX1KAX5</accession>
<dbReference type="InterPro" id="IPR000602">
    <property type="entry name" value="Glyco_hydro_38_N"/>
</dbReference>
<dbReference type="InterPro" id="IPR037094">
    <property type="entry name" value="Glyco_hydro_38_cen_sf"/>
</dbReference>
<reference evidence="6 7" key="1">
    <citation type="submission" date="2020-04" db="EMBL/GenBank/DDBJ databases">
        <title>CFH 90308 Microbacterium sp.</title>
        <authorList>
            <person name="Nie G."/>
            <person name="Ming H."/>
            <person name="Xia T."/>
        </authorList>
    </citation>
    <scope>NUCLEOTIDE SEQUENCE [LARGE SCALE GENOMIC DNA]</scope>
    <source>
        <strain evidence="6 7">CFH 90308</strain>
    </source>
</reference>
<gene>
    <name evidence="6" type="ORF">HF576_09960</name>
</gene>
<evidence type="ECO:0000256" key="1">
    <source>
        <dbReference type="ARBA" id="ARBA00009792"/>
    </source>
</evidence>
<keyword evidence="7" id="KW-1185">Reference proteome</keyword>
<evidence type="ECO:0000313" key="7">
    <source>
        <dbReference type="Proteomes" id="UP001429745"/>
    </source>
</evidence>
<dbReference type="SUPFAM" id="SSF88688">
    <property type="entry name" value="Families 57/38 glycoside transferase middle domain"/>
    <property type="match status" value="1"/>
</dbReference>
<dbReference type="Pfam" id="PF22907">
    <property type="entry name" value="Ams1-like_1st"/>
    <property type="match status" value="1"/>
</dbReference>
<evidence type="ECO:0000313" key="6">
    <source>
        <dbReference type="EMBL" id="NLP84176.1"/>
    </source>
</evidence>
<dbReference type="InterPro" id="IPR011013">
    <property type="entry name" value="Gal_mutarotase_sf_dom"/>
</dbReference>
<dbReference type="Pfam" id="PF07748">
    <property type="entry name" value="Glyco_hydro_38C"/>
    <property type="match status" value="1"/>
</dbReference>
<evidence type="ECO:0000256" key="3">
    <source>
        <dbReference type="ARBA" id="ARBA00022801"/>
    </source>
</evidence>
<dbReference type="PANTHER" id="PTHR46017:SF1">
    <property type="entry name" value="ALPHA-MANNOSIDASE 2C1"/>
    <property type="match status" value="1"/>
</dbReference>
<dbReference type="InterPro" id="IPR011330">
    <property type="entry name" value="Glyco_hydro/deAcase_b/a-brl"/>
</dbReference>
<dbReference type="Gene3D" id="1.20.1270.50">
    <property type="entry name" value="Glycoside hydrolase family 38, central domain"/>
    <property type="match status" value="1"/>
</dbReference>
<name>A0ABX1KAX5_9MICO</name>
<dbReference type="SUPFAM" id="SSF74650">
    <property type="entry name" value="Galactose mutarotase-like"/>
    <property type="match status" value="1"/>
</dbReference>
<dbReference type="CDD" id="cd10789">
    <property type="entry name" value="GH38N_AMII_ER_cytosolic"/>
    <property type="match status" value="1"/>
</dbReference>
<dbReference type="InterPro" id="IPR011682">
    <property type="entry name" value="Glyco_hydro_38_C"/>
</dbReference>
<dbReference type="InterPro" id="IPR054723">
    <property type="entry name" value="Ams1-like_N"/>
</dbReference>
<dbReference type="InterPro" id="IPR041147">
    <property type="entry name" value="GH38_C"/>
</dbReference>
<evidence type="ECO:0000259" key="5">
    <source>
        <dbReference type="SMART" id="SM00872"/>
    </source>
</evidence>
<evidence type="ECO:0000256" key="4">
    <source>
        <dbReference type="ARBA" id="ARBA00023295"/>
    </source>
</evidence>
<keyword evidence="2" id="KW-0479">Metal-binding</keyword>
<comment type="similarity">
    <text evidence="1">Belongs to the glycosyl hydrolase 38 family.</text>
</comment>
<dbReference type="Gene3D" id="2.70.98.30">
    <property type="entry name" value="Golgi alpha-mannosidase II, domain 4"/>
    <property type="match status" value="1"/>
</dbReference>
<dbReference type="EMBL" id="JABACI010000002">
    <property type="protein sequence ID" value="NLP84176.1"/>
    <property type="molecule type" value="Genomic_DNA"/>
</dbReference>
<proteinExistence type="inferred from homology"/>
<evidence type="ECO:0000256" key="2">
    <source>
        <dbReference type="ARBA" id="ARBA00022723"/>
    </source>
</evidence>
<dbReference type="InterPro" id="IPR028995">
    <property type="entry name" value="Glyco_hydro_57/38_cen_sf"/>
</dbReference>
<dbReference type="InterPro" id="IPR015341">
    <property type="entry name" value="Glyco_hydro_38_cen"/>
</dbReference>
<keyword evidence="4" id="KW-0326">Glycosidase</keyword>
<dbReference type="Pfam" id="PF09261">
    <property type="entry name" value="Alpha-mann_mid"/>
    <property type="match status" value="1"/>
</dbReference>
<dbReference type="Proteomes" id="UP001429745">
    <property type="component" value="Unassembled WGS sequence"/>
</dbReference>
<organism evidence="6 7">
    <name type="scientific">Microbacterium salsuginis</name>
    <dbReference type="NCBI Taxonomy" id="2722803"/>
    <lineage>
        <taxon>Bacteria</taxon>
        <taxon>Bacillati</taxon>
        <taxon>Actinomycetota</taxon>
        <taxon>Actinomycetes</taxon>
        <taxon>Micrococcales</taxon>
        <taxon>Microbacteriaceae</taxon>
        <taxon>Microbacterium</taxon>
    </lineage>
</organism>
<protein>
    <submittedName>
        <fullName evidence="6">Alpha-mannosidase</fullName>
    </submittedName>
</protein>
<dbReference type="RefSeq" id="WP_168912635.1">
    <property type="nucleotide sequence ID" value="NZ_JABACI010000002.1"/>
</dbReference>
<feature type="domain" description="Glycoside hydrolase family 38 central" evidence="5">
    <location>
        <begin position="524"/>
        <end position="602"/>
    </location>
</feature>
<dbReference type="Pfam" id="PF17677">
    <property type="entry name" value="Glyco_hydro38C2"/>
    <property type="match status" value="1"/>
</dbReference>
<keyword evidence="3" id="KW-0378">Hydrolase</keyword>
<dbReference type="PANTHER" id="PTHR46017">
    <property type="entry name" value="ALPHA-MANNOSIDASE 2C1"/>
    <property type="match status" value="1"/>
</dbReference>
<dbReference type="InterPro" id="IPR027291">
    <property type="entry name" value="Glyco_hydro_38_N_sf"/>
</dbReference>
<dbReference type="SMART" id="SM00872">
    <property type="entry name" value="Alpha-mann_mid"/>
    <property type="match status" value="1"/>
</dbReference>
<dbReference type="SUPFAM" id="SSF88713">
    <property type="entry name" value="Glycoside hydrolase/deacetylase"/>
    <property type="match status" value="1"/>
</dbReference>
<sequence>MDDDNFAPTLRRVRRLVVDYLRPHLDRGSTPVPVAVWEAPGEPVGWSEAVEMDFRPVTAGTPWGRPWGTAWFRVDVDASGLPGALELRVDIGFDHSRPGFQCEATVWDGRGRIVKALEPMNDRVTIEASAGDTVTLYVEASANPNILFAEGGSATAQLNNMPTPLGDLGTAPADPLYRFRGAWVAPAPGEPAELIADIEVLEGILRVGARDSRRYAQVCRALRAMLEVVDTDDLDGTVDRARAALAPALAARAAPSAAVLHAVGHAHIDSAWLWPVRETRRKVARTFANVLDLMERDPEFTFVASSAQQFAWVEADYPELFGRVADRVREGRFLPVGGMWVESDTNLPSGESLVRQFVEGTRYFLETFGIESDEVWLPDSFGYTGALPQIAAAAGKARALVQKVSWNDTNRIPVSSFAWEGIDGTRILTHIPSVDIYNTDLRAEDLVRAESQLRPRGGLTHTLVPFGYGDGGGGPTRQMIASGRRSRDVEGLPRLRFSSPSAFFADASAELTADLAWVGELYLEAHRGTYTTQRAMKVGNRTMERLLEKAEHVAAAAAILTGAEYPYALLRATWQRVLLLQFHDILPGTSIAWVHKEARLAYAEAEATIRAVIDEGLGYLPAAEPSAHAAFPVSAVFQEGRHVLANEYLEAVVDHRGWVVSLRDRRSGHELNAPGEPLGVLRVHPDTPGEYDAWELDADVERVGAELHDVDEIVHSGDDGARTIEVVRSFGHSRFRQRYTLRAGVAALEFHTHVDWAESRKLLKLAFALDVKAESVSFGTQFGYLDRPAVRNTSWDRAKFEVPAHRFAWIGMPGQGIAVCNDAIYGHDVSRHTRDGGGSTIEVGLSLLRSPRFPDPTTDQGEHAFAVSLSSADGIADAMREADRLEGLSIEPIPPAARLVSSMDPGIVVSAVKLADDRSGDVVVRFHEALGERGRARLGLHFPAGKVRRVDLLERELPGSPVCLDGAELSLDIRPFELVTLRLSKHGNSTY</sequence>
<dbReference type="Pfam" id="PF01074">
    <property type="entry name" value="Glyco_hydro_38N"/>
    <property type="match status" value="1"/>
</dbReference>
<comment type="caution">
    <text evidence="6">The sequence shown here is derived from an EMBL/GenBank/DDBJ whole genome shotgun (WGS) entry which is preliminary data.</text>
</comment>